<evidence type="ECO:0000313" key="10">
    <source>
        <dbReference type="Proteomes" id="UP001652700"/>
    </source>
</evidence>
<feature type="compositionally biased region" description="Basic and acidic residues" evidence="8">
    <location>
        <begin position="1263"/>
        <end position="1277"/>
    </location>
</feature>
<evidence type="ECO:0000256" key="5">
    <source>
        <dbReference type="ARBA" id="ARBA00023242"/>
    </source>
</evidence>
<keyword evidence="10" id="KW-1185">Reference proteome</keyword>
<feature type="compositionally biased region" description="Polar residues" evidence="8">
    <location>
        <begin position="1202"/>
        <end position="1228"/>
    </location>
</feature>
<protein>
    <recommendedName>
        <fullName evidence="11">C2H2-type domain-containing protein</fullName>
    </recommendedName>
</protein>
<keyword evidence="5" id="KW-0539">Nucleus</keyword>
<dbReference type="PROSITE" id="PS00678">
    <property type="entry name" value="WD_REPEATS_1"/>
    <property type="match status" value="1"/>
</dbReference>
<feature type="compositionally biased region" description="Basic and acidic residues" evidence="8">
    <location>
        <begin position="843"/>
        <end position="854"/>
    </location>
</feature>
<dbReference type="PROSITE" id="PS50082">
    <property type="entry name" value="WD_REPEATS_2"/>
    <property type="match status" value="1"/>
</dbReference>
<dbReference type="PROSITE" id="PS50294">
    <property type="entry name" value="WD_REPEATS_REGION"/>
    <property type="match status" value="1"/>
</dbReference>
<feature type="compositionally biased region" description="Basic and acidic residues" evidence="8">
    <location>
        <begin position="789"/>
        <end position="803"/>
    </location>
</feature>
<dbReference type="InterPro" id="IPR036322">
    <property type="entry name" value="WD40_repeat_dom_sf"/>
</dbReference>
<feature type="compositionally biased region" description="Basic and acidic residues" evidence="8">
    <location>
        <begin position="1500"/>
        <end position="1511"/>
    </location>
</feature>
<feature type="compositionally biased region" description="Basic and acidic residues" evidence="8">
    <location>
        <begin position="548"/>
        <end position="557"/>
    </location>
</feature>
<dbReference type="SUPFAM" id="SSF50978">
    <property type="entry name" value="WD40 repeat-like"/>
    <property type="match status" value="1"/>
</dbReference>
<evidence type="ECO:0000256" key="3">
    <source>
        <dbReference type="ARBA" id="ARBA00022737"/>
    </source>
</evidence>
<dbReference type="EnsemblMetazoa" id="XM_028284462.2">
    <property type="protein sequence ID" value="XP_028140263.2"/>
    <property type="gene ID" value="LOC114334425"/>
</dbReference>
<dbReference type="PANTHER" id="PTHR15052">
    <property type="entry name" value="RNA POLYMERASE III TRANSCRIPTION INITIATION FACTOR COMPLEX SUBUNIT"/>
    <property type="match status" value="1"/>
</dbReference>
<feature type="region of interest" description="Disordered" evidence="8">
    <location>
        <begin position="429"/>
        <end position="448"/>
    </location>
</feature>
<feature type="coiled-coil region" evidence="7">
    <location>
        <begin position="1813"/>
        <end position="1848"/>
    </location>
</feature>
<evidence type="ECO:0000313" key="9">
    <source>
        <dbReference type="EnsemblMetazoa" id="XP_028140263.2"/>
    </source>
</evidence>
<feature type="region of interest" description="Disordered" evidence="8">
    <location>
        <begin position="1202"/>
        <end position="1305"/>
    </location>
</feature>
<evidence type="ECO:0000256" key="7">
    <source>
        <dbReference type="SAM" id="Coils"/>
    </source>
</evidence>
<feature type="repeat" description="WD" evidence="6">
    <location>
        <begin position="2285"/>
        <end position="2328"/>
    </location>
</feature>
<feature type="compositionally biased region" description="Polar residues" evidence="8">
    <location>
        <begin position="751"/>
        <end position="767"/>
    </location>
</feature>
<dbReference type="GeneID" id="114334425"/>
<evidence type="ECO:0008006" key="11">
    <source>
        <dbReference type="Google" id="ProtNLM"/>
    </source>
</evidence>
<feature type="region of interest" description="Disordered" evidence="8">
    <location>
        <begin position="548"/>
        <end position="572"/>
    </location>
</feature>
<organism evidence="9 10">
    <name type="scientific">Diabrotica virgifera virgifera</name>
    <name type="common">western corn rootworm</name>
    <dbReference type="NCBI Taxonomy" id="50390"/>
    <lineage>
        <taxon>Eukaryota</taxon>
        <taxon>Metazoa</taxon>
        <taxon>Ecdysozoa</taxon>
        <taxon>Arthropoda</taxon>
        <taxon>Hexapoda</taxon>
        <taxon>Insecta</taxon>
        <taxon>Pterygota</taxon>
        <taxon>Neoptera</taxon>
        <taxon>Endopterygota</taxon>
        <taxon>Coleoptera</taxon>
        <taxon>Polyphaga</taxon>
        <taxon>Cucujiformia</taxon>
        <taxon>Chrysomeloidea</taxon>
        <taxon>Chrysomelidae</taxon>
        <taxon>Galerucinae</taxon>
        <taxon>Diabroticina</taxon>
        <taxon>Diabroticites</taxon>
        <taxon>Diabrotica</taxon>
    </lineage>
</organism>
<feature type="region of interest" description="Disordered" evidence="8">
    <location>
        <begin position="842"/>
        <end position="861"/>
    </location>
</feature>
<feature type="compositionally biased region" description="Polar residues" evidence="8">
    <location>
        <begin position="1412"/>
        <end position="1421"/>
    </location>
</feature>
<evidence type="ECO:0000256" key="2">
    <source>
        <dbReference type="ARBA" id="ARBA00022574"/>
    </source>
</evidence>
<evidence type="ECO:0000256" key="8">
    <source>
        <dbReference type="SAM" id="MobiDB-lite"/>
    </source>
</evidence>
<comment type="subcellular location">
    <subcellularLocation>
        <location evidence="1">Nucleus</location>
    </subcellularLocation>
</comment>
<keyword evidence="4" id="KW-0804">Transcription</keyword>
<feature type="compositionally biased region" description="Basic and acidic residues" evidence="8">
    <location>
        <begin position="768"/>
        <end position="780"/>
    </location>
</feature>
<feature type="region of interest" description="Disordered" evidence="8">
    <location>
        <begin position="34"/>
        <end position="57"/>
    </location>
</feature>
<evidence type="ECO:0000256" key="6">
    <source>
        <dbReference type="PROSITE-ProRule" id="PRU00221"/>
    </source>
</evidence>
<sequence length="2579" mass="289677">MDKKNKKSGSKQIFIITPDELARLGILAQLSSAAVSAKPAEDTTPSPSTSKSVDKITETPDICNILRTALKKKLTAKNPTDHQTQELSVKQKIGKKIRTKVLSGELELSGPTQETHVTVPKTTNKSSNKTVSVISNTAVNLSKDTIHKIVSHAPIKSEIVDKDGKQSNHAKITPIISKIKKGKTDNSETILPLSTVNLKMKKPTHNVSKIREEKTTKPHTEELEHSIKTNRITNEIDKADHDDKSNKIVEKKDRELNKPIKRDRKGNLNKQTQIQEVVVHASPDTDIITSIVEHPHKKNKSKKVSSTESESRISDSYIIEPVEQCLDLRNKSNELLQGKIDRTQCDVFVKESRRPRLTVTDKTLIRNTSIRRSLSRKPPKLVDKTIDKLDFKQINIIPLGSKNTATETELHETADTDFKCTEIISEEKNLDGKRKSESPKEPSVHQEELKTVLRAPVVTSSRGMNTSVDVDESCEKPAKKKGARKSKNLVVPKFELKKYISDKKETELIPITPVNAIELVQQSGDIVTTSIDNSIEVFSTCTQRDKSCEKSSKEKGSRKSKNLVVSHEKNSEDISESKKSELVLITPVSAIEIVQKSIDTCTTSIDNSVKVADTCVQGIGSREKPAKKKGDKKSNNPVVLEDEPQKSLEDITEEKKTELVPITAVTAIGIVQKSVDTPTTSIDNSVKVLNTCVQVDESCKEPAKKKGGKKSKNLVVAEFEPEKNISDKKETEVVHVTAVNSIERTQKTEDIPTSSTDNSIRTLTTRVQLDESCEKPAQKKEGRKSKNPKVPEVEPEKTLEDISDKKEMELIPITAVTTEIVQKSGDTSSTSLDNSEKVLNTHVQEEKSCKESAKKKGRRKSKNLVVPEVELDKNLKDIGAKKDTELVPIIGGNDIEVMQKSGDTHSTSTANSVKLLNTSVQVHEICKEPDKKKGGRKSKNLVVAPEKNLKEISKKKETEPVPNTAVNAIEILQKSGDTSTISTDNSVKILNTLVQIDESCEIPAKKKGGRRSKNLVVPEVEPEKDLEDISENKETELLPVTAVNATEIVQISGDTPISSIDNSVNVLNTCVQVDESCQKPANTKGGRKSKNLKKLVPITAVNAIDIVQKSGNISTTPIDTSVKVLNTCVQVDESYEKSPKKKGGRKSKNLVVLESRPIGNIGKDYIDIIAEQLVEKKNLYDDSDKKEIEAVPKILESTSFGAQKTEQVSTSSMDNSISRIKVNDSSETSAKKKRGKKSQSLVVPEVGSGGNTDHNIVTEEPIEDRNLKNHDKKEKTESSTIQKTGDAKEQDIGRNYEEPAKKKGRKSNNLVVPNMINKTGMNIELSVEKSGHLNNETKGINIATISTTDQAENNHNNIEKSGKKKRERRRKNVWLTGIESVNQSFITDEEDTSTFDISIEETDQNEELATDVSVSETSIEQPTKKRRGRPPKGDSPAPVTTDPEPTVKYHVEESKRGRKRAKINYLEVEMMGQETQSVTTKRKRKATETFDTEPTKKKRDKEPDTDYKVEEDKEVIDEASNSNEVADSDKPAKDKRKYAWNGNTVKMYSQMFSALQDNPVGEQSAVAIPASRYRGRPRKDNDVNRSLVCDEQDQVTCAICREILPYEDWSDHNVDRHYNLAWRAGEVQLFLDDYAVLRSKLQQFFGGKKKLSCLKCNKACTKLLEFVCHREECEGILVKGDVTCAVCNKTMDRKLWTAHKLKHNNLAWRVGDYPLDLNSDVLVLKILNALYNAKKPLTCETCGAVKKSVVGFLSHRGQCGKNIEEVKVKCELCDSRCLPSSIPSHMKSVHNPKKKTITSDYFDIDITVPQGKRKAAKRALDKIDEVAKEELEEYLKYYEKQLDFKESKNFIAYLNKELHVKKSVKCKMQNCQFESDNTSTLLDHMSSCPSKPTEYFTCKTCFSTHASQEETIHHLRQAHSLKIGDDDDCKKEFCEEDEQDGVVSERSRKRRSIAFQEKKQQLFRLKNDSSFIARPVFVLETSKCPKDNLRIFSHAFKYSINFCETHYIDSHDLKNFICNKDDWGLLEEESIEMYLPPSELSCDVFVKTVNGYENVYNSEYTFKKYELFEAQRETDTITIFCGGPVHSLAWLPTPYNCKNKPQILAVGTSRDFDAMYQVDGYCNEPTLIQFWNFGILRNVQEFPEPRLEFGLAVDYGPIWHLEWCPSGSYNVEDSGEWTRIGLLAVSGSTMPVYIYSVPSFGEDKSGLFYKPRPLLKLQLTEKEAELKRLSFPTKISWSKTNGSCSIAVGYSDGTVAVYNLKAVSNSLDIQGDNSTSKILLPSKVIKAHSHYVSALSWIPVGTDRFLFSGSFDKSAYVWDLHSQDKFATKKGGIVTDGTWLTNWLSHMATTEESSPKNCNVASTLYAHRSFIEDTNNLNSSLVTVLSLSASDWLNGFVQGNSVGEVVAFFPHQMMFNQDSLKKRSKYRFLIGYTRLIDKSKSPEGRAASEKKKREMFLTRSERSKTFKVMDVVDDKELHYEPLDYREAAKKYGLVFCDTKSDVPCLRKSTHENVDLSKQHLYPLQEVRKVCFNPNRQASLYFASGYQTGFVRVSYLKFLEKDPQITFSENWDESTIDDRQ</sequence>
<dbReference type="SMART" id="SM00320">
    <property type="entry name" value="WD40"/>
    <property type="match status" value="5"/>
</dbReference>
<feature type="compositionally biased region" description="Basic and acidic residues" evidence="8">
    <location>
        <begin position="1445"/>
        <end position="1455"/>
    </location>
</feature>
<dbReference type="InterPro" id="IPR052416">
    <property type="entry name" value="GTF3C_component"/>
</dbReference>
<dbReference type="InterPro" id="IPR019775">
    <property type="entry name" value="WD40_repeat_CS"/>
</dbReference>
<reference evidence="9" key="1">
    <citation type="submission" date="2025-05" db="UniProtKB">
        <authorList>
            <consortium name="EnsemblMetazoa"/>
        </authorList>
    </citation>
    <scope>IDENTIFICATION</scope>
</reference>
<feature type="region of interest" description="Disordered" evidence="8">
    <location>
        <begin position="745"/>
        <end position="803"/>
    </location>
</feature>
<dbReference type="RefSeq" id="XP_028140263.2">
    <property type="nucleotide sequence ID" value="XM_028284462.2"/>
</dbReference>
<keyword evidence="3" id="KW-0677">Repeat</keyword>
<name>A0ABM5IS23_DIAVI</name>
<feature type="region of interest" description="Disordered" evidence="8">
    <location>
        <begin position="622"/>
        <end position="650"/>
    </location>
</feature>
<dbReference type="InterPro" id="IPR015943">
    <property type="entry name" value="WD40/YVTN_repeat-like_dom_sf"/>
</dbReference>
<keyword evidence="7" id="KW-0175">Coiled coil</keyword>
<dbReference type="Gene3D" id="2.130.10.10">
    <property type="entry name" value="YVTN repeat-like/Quinoprotein amine dehydrogenase"/>
    <property type="match status" value="1"/>
</dbReference>
<feature type="compositionally biased region" description="Basic and acidic residues" evidence="8">
    <location>
        <begin position="1285"/>
        <end position="1301"/>
    </location>
</feature>
<evidence type="ECO:0000256" key="4">
    <source>
        <dbReference type="ARBA" id="ARBA00023163"/>
    </source>
</evidence>
<evidence type="ECO:0000256" key="1">
    <source>
        <dbReference type="ARBA" id="ARBA00004123"/>
    </source>
</evidence>
<feature type="region of interest" description="Disordered" evidence="8">
    <location>
        <begin position="1403"/>
        <end position="1457"/>
    </location>
</feature>
<dbReference type="Proteomes" id="UP001652700">
    <property type="component" value="Unplaced"/>
</dbReference>
<dbReference type="InterPro" id="IPR001680">
    <property type="entry name" value="WD40_rpt"/>
</dbReference>
<dbReference type="PANTHER" id="PTHR15052:SF2">
    <property type="entry name" value="GENERAL TRANSCRIPTION FACTOR 3C POLYPEPTIDE 2"/>
    <property type="match status" value="1"/>
</dbReference>
<keyword evidence="2 6" id="KW-0853">WD repeat</keyword>
<accession>A0ABM5IS23</accession>
<feature type="region of interest" description="Disordered" evidence="8">
    <location>
        <begin position="1473"/>
        <end position="1534"/>
    </location>
</feature>
<proteinExistence type="predicted"/>